<organism evidence="3 4">
    <name type="scientific">Colocasia esculenta</name>
    <name type="common">Wild taro</name>
    <name type="synonym">Arum esculentum</name>
    <dbReference type="NCBI Taxonomy" id="4460"/>
    <lineage>
        <taxon>Eukaryota</taxon>
        <taxon>Viridiplantae</taxon>
        <taxon>Streptophyta</taxon>
        <taxon>Embryophyta</taxon>
        <taxon>Tracheophyta</taxon>
        <taxon>Spermatophyta</taxon>
        <taxon>Magnoliopsida</taxon>
        <taxon>Liliopsida</taxon>
        <taxon>Araceae</taxon>
        <taxon>Aroideae</taxon>
        <taxon>Colocasieae</taxon>
        <taxon>Colocasia</taxon>
    </lineage>
</organism>
<feature type="domain" description="Transposase MuDR plant" evidence="2">
    <location>
        <begin position="130"/>
        <end position="195"/>
    </location>
</feature>
<evidence type="ECO:0000313" key="4">
    <source>
        <dbReference type="Proteomes" id="UP000652761"/>
    </source>
</evidence>
<reference evidence="3" key="1">
    <citation type="submission" date="2017-07" db="EMBL/GenBank/DDBJ databases">
        <title>Taro Niue Genome Assembly and Annotation.</title>
        <authorList>
            <person name="Atibalentja N."/>
            <person name="Keating K."/>
            <person name="Fields C.J."/>
        </authorList>
    </citation>
    <scope>NUCLEOTIDE SEQUENCE</scope>
    <source>
        <strain evidence="3">Niue_2</strain>
        <tissue evidence="3">Leaf</tissue>
    </source>
</reference>
<feature type="non-terminal residue" evidence="3">
    <location>
        <position position="417"/>
    </location>
</feature>
<evidence type="ECO:0000313" key="3">
    <source>
        <dbReference type="EMBL" id="MQM20550.1"/>
    </source>
</evidence>
<sequence length="417" mass="47826">MDRLPGIFNYKDEAYVIHLHRGMALDDIVSDVCKRWTLSAEKVELKCRIPEQYNSKMTMTSGEDVDRMIDMHAMLNSRIMNVEVHVSSPQDVLTIRPSSALSSGNASNVLALEVNSSQDESNRSELWYEIIHSVGQTLNSVEHVRSELTKFAIARGFDYIFVKNDLTRVTVKCKVAKCNWYFHAIRVGGGPHFQIKQLDNVHTCGGGLSTQRHPRASKKWVGSIIQGKIADSPLYRPKDIKKDIFRDYGVDVPYYQAWWGKEYAYRELLGDERCSFDSLRWYKDAIECSNPNSIVDLEAIPEIFPESYNAYCLRHLKANFSKHVAGKCHGKTTQKLLSLFDQAAYAYRAEEHEVAMRTMDFNDVQIRPPLTKSRPGRRKKNRIPSQQSLEFDKMVYTCSRCKQPGHNRKSCSNPIVE</sequence>
<keyword evidence="4" id="KW-1185">Reference proteome</keyword>
<protein>
    <recommendedName>
        <fullName evidence="2">Transposase MuDR plant domain-containing protein</fullName>
    </recommendedName>
</protein>
<accession>A0A843XN78</accession>
<comment type="caution">
    <text evidence="3">The sequence shown here is derived from an EMBL/GenBank/DDBJ whole genome shotgun (WGS) entry which is preliminary data.</text>
</comment>
<feature type="region of interest" description="Disordered" evidence="1">
    <location>
        <begin position="365"/>
        <end position="385"/>
    </location>
</feature>
<dbReference type="InterPro" id="IPR004332">
    <property type="entry name" value="Transposase_MuDR"/>
</dbReference>
<dbReference type="EMBL" id="NMUH01009932">
    <property type="protein sequence ID" value="MQM20550.1"/>
    <property type="molecule type" value="Genomic_DNA"/>
</dbReference>
<name>A0A843XN78_COLES</name>
<dbReference type="OrthoDB" id="1389923at2759"/>
<dbReference type="AlphaFoldDB" id="A0A843XN78"/>
<gene>
    <name evidence="3" type="ORF">Taro_053574</name>
</gene>
<proteinExistence type="predicted"/>
<evidence type="ECO:0000259" key="2">
    <source>
        <dbReference type="Pfam" id="PF03108"/>
    </source>
</evidence>
<dbReference type="PANTHER" id="PTHR31973:SF166">
    <property type="entry name" value="OS10G0104700 PROTEIN"/>
    <property type="match status" value="1"/>
</dbReference>
<dbReference type="Pfam" id="PF03108">
    <property type="entry name" value="DBD_Tnp_Mut"/>
    <property type="match status" value="1"/>
</dbReference>
<dbReference type="Proteomes" id="UP000652761">
    <property type="component" value="Unassembled WGS sequence"/>
</dbReference>
<dbReference type="PANTHER" id="PTHR31973">
    <property type="entry name" value="POLYPROTEIN, PUTATIVE-RELATED"/>
    <property type="match status" value="1"/>
</dbReference>
<evidence type="ECO:0000256" key="1">
    <source>
        <dbReference type="SAM" id="MobiDB-lite"/>
    </source>
</evidence>